<keyword evidence="3" id="KW-1185">Reference proteome</keyword>
<sequence>MTAQPKTCYSKSPRRLSGQRKQDCSTQKLNFIKKTIEEIAQLVIVAEGGDSCGKTIVKDPGRQWFSA</sequence>
<evidence type="ECO:0000313" key="3">
    <source>
        <dbReference type="Proteomes" id="UP000031950"/>
    </source>
</evidence>
<feature type="region of interest" description="Disordered" evidence="1">
    <location>
        <begin position="1"/>
        <end position="21"/>
    </location>
</feature>
<accession>A0A0C2WAJ3</accession>
<feature type="compositionally biased region" description="Polar residues" evidence="1">
    <location>
        <begin position="1"/>
        <end position="10"/>
    </location>
</feature>
<dbReference type="AlphaFoldDB" id="A0A0C2WAJ3"/>
<dbReference type="EMBL" id="JXRQ01000007">
    <property type="protein sequence ID" value="KIL53586.1"/>
    <property type="molecule type" value="Genomic_DNA"/>
</dbReference>
<evidence type="ECO:0000313" key="2">
    <source>
        <dbReference type="EMBL" id="KIL53586.1"/>
    </source>
</evidence>
<gene>
    <name evidence="2" type="ORF">KP77_01860</name>
</gene>
<dbReference type="Proteomes" id="UP000031950">
    <property type="component" value="Unassembled WGS sequence"/>
</dbReference>
<organism evidence="2 3">
    <name type="scientific">Jeotgalibacillus alimentarius</name>
    <dbReference type="NCBI Taxonomy" id="135826"/>
    <lineage>
        <taxon>Bacteria</taxon>
        <taxon>Bacillati</taxon>
        <taxon>Bacillota</taxon>
        <taxon>Bacilli</taxon>
        <taxon>Bacillales</taxon>
        <taxon>Caryophanaceae</taxon>
        <taxon>Jeotgalibacillus</taxon>
    </lineage>
</organism>
<comment type="caution">
    <text evidence="2">The sequence shown here is derived from an EMBL/GenBank/DDBJ whole genome shotgun (WGS) entry which is preliminary data.</text>
</comment>
<reference evidence="2 3" key="1">
    <citation type="submission" date="2015-01" db="EMBL/GenBank/DDBJ databases">
        <title>Genome sequence of Jeotgalibacillus alimentarius.</title>
        <authorList>
            <person name="Goh K.M."/>
            <person name="Chan K.-G."/>
            <person name="Yaakop A.S."/>
            <person name="Ee R."/>
            <person name="Gan H.M."/>
            <person name="Chan C.S."/>
        </authorList>
    </citation>
    <scope>NUCLEOTIDE SEQUENCE [LARGE SCALE GENOMIC DNA]</scope>
    <source>
        <strain evidence="2 3">YKJ-13</strain>
    </source>
</reference>
<protein>
    <submittedName>
        <fullName evidence="2">Uncharacterized protein</fullName>
    </submittedName>
</protein>
<proteinExistence type="predicted"/>
<evidence type="ECO:0000256" key="1">
    <source>
        <dbReference type="SAM" id="MobiDB-lite"/>
    </source>
</evidence>
<name>A0A0C2WAJ3_9BACL</name>
<dbReference type="PATRIC" id="fig|135826.4.peg.189"/>